<protein>
    <recommendedName>
        <fullName evidence="7">TGS domain-containing protein</fullName>
    </recommendedName>
</protein>
<dbReference type="InterPro" id="IPR006674">
    <property type="entry name" value="HD_domain"/>
</dbReference>
<dbReference type="Gene3D" id="3.10.20.30">
    <property type="match status" value="1"/>
</dbReference>
<dbReference type="Gene3D" id="1.10.3210.10">
    <property type="entry name" value="Hypothetical protein af1432"/>
    <property type="match status" value="1"/>
</dbReference>
<evidence type="ECO:0008006" key="7">
    <source>
        <dbReference type="Google" id="ProtNLM"/>
    </source>
</evidence>
<comment type="similarity">
    <text evidence="2">Belongs to the relA/spoT family.</text>
</comment>
<dbReference type="GO" id="GO:0015969">
    <property type="term" value="P:guanosine tetraphosphate metabolic process"/>
    <property type="evidence" value="ECO:0007669"/>
    <property type="project" value="InterPro"/>
</dbReference>
<dbReference type="Pfam" id="PF04607">
    <property type="entry name" value="RelA_SpoT"/>
    <property type="match status" value="1"/>
</dbReference>
<dbReference type="InterPro" id="IPR004095">
    <property type="entry name" value="TGS"/>
</dbReference>
<dbReference type="PANTHER" id="PTHR21262:SF31">
    <property type="entry name" value="GTP PYROPHOSPHOKINASE"/>
    <property type="match status" value="1"/>
</dbReference>
<dbReference type="NCBIfam" id="TIGR00691">
    <property type="entry name" value="spoT_relA"/>
    <property type="match status" value="1"/>
</dbReference>
<organism evidence="5 6">
    <name type="scientific">Candidatus Avelusimicrobium gallicola</name>
    <dbReference type="NCBI Taxonomy" id="2562704"/>
    <lineage>
        <taxon>Bacteria</taxon>
        <taxon>Pseudomonadati</taxon>
        <taxon>Elusimicrobiota</taxon>
        <taxon>Elusimicrobia</taxon>
        <taxon>Elusimicrobiales</taxon>
        <taxon>Elusimicrobiaceae</taxon>
        <taxon>Candidatus Avelusimicrobium</taxon>
    </lineage>
</organism>
<dbReference type="GO" id="GO:0015949">
    <property type="term" value="P:nucleobase-containing small molecule interconversion"/>
    <property type="evidence" value="ECO:0007669"/>
    <property type="project" value="UniProtKB-ARBA"/>
</dbReference>
<evidence type="ECO:0000256" key="2">
    <source>
        <dbReference type="RuleBase" id="RU003847"/>
    </source>
</evidence>
<dbReference type="SMART" id="SM00954">
    <property type="entry name" value="RelA_SpoT"/>
    <property type="match status" value="1"/>
</dbReference>
<dbReference type="PROSITE" id="PS51831">
    <property type="entry name" value="HD"/>
    <property type="match status" value="1"/>
</dbReference>
<name>A0A1Y4DLJ9_9BACT</name>
<proteinExistence type="inferred from homology"/>
<evidence type="ECO:0000259" key="3">
    <source>
        <dbReference type="PROSITE" id="PS51831"/>
    </source>
</evidence>
<dbReference type="FunFam" id="1.10.3210.10:FF:000001">
    <property type="entry name" value="GTP pyrophosphokinase RelA"/>
    <property type="match status" value="1"/>
</dbReference>
<dbReference type="InterPro" id="IPR033655">
    <property type="entry name" value="TGS_RelA/SpoT"/>
</dbReference>
<feature type="domain" description="TGS" evidence="4">
    <location>
        <begin position="391"/>
        <end position="454"/>
    </location>
</feature>
<dbReference type="CDD" id="cd05399">
    <property type="entry name" value="NT_Rel-Spo_like"/>
    <property type="match status" value="1"/>
</dbReference>
<dbReference type="InterPro" id="IPR007685">
    <property type="entry name" value="RelA_SpoT"/>
</dbReference>
<dbReference type="CDD" id="cd00077">
    <property type="entry name" value="HDc"/>
    <property type="match status" value="1"/>
</dbReference>
<dbReference type="FunFam" id="3.10.20.30:FF:000002">
    <property type="entry name" value="GTP pyrophosphokinase (RelA/SpoT)"/>
    <property type="match status" value="1"/>
</dbReference>
<dbReference type="InterPro" id="IPR004811">
    <property type="entry name" value="RelA/Spo_fam"/>
</dbReference>
<dbReference type="PANTHER" id="PTHR21262">
    <property type="entry name" value="GUANOSINE-3',5'-BIS DIPHOSPHATE 3'-PYROPHOSPHOHYDROLASE"/>
    <property type="match status" value="1"/>
</dbReference>
<dbReference type="FunFam" id="3.30.460.10:FF:000001">
    <property type="entry name" value="GTP pyrophosphokinase RelA"/>
    <property type="match status" value="1"/>
</dbReference>
<comment type="caution">
    <text evidence="5">The sequence shown here is derived from an EMBL/GenBank/DDBJ whole genome shotgun (WGS) entry which is preliminary data.</text>
</comment>
<dbReference type="SUPFAM" id="SSF81301">
    <property type="entry name" value="Nucleotidyltransferase"/>
    <property type="match status" value="1"/>
</dbReference>
<comment type="pathway">
    <text evidence="1">Purine metabolism.</text>
</comment>
<evidence type="ECO:0000313" key="6">
    <source>
        <dbReference type="Proteomes" id="UP000196368"/>
    </source>
</evidence>
<dbReference type="PROSITE" id="PS51880">
    <property type="entry name" value="TGS"/>
    <property type="match status" value="1"/>
</dbReference>
<dbReference type="CDD" id="cd01668">
    <property type="entry name" value="TGS_RSH"/>
    <property type="match status" value="1"/>
</dbReference>
<dbReference type="Gene3D" id="3.30.460.10">
    <property type="entry name" value="Beta Polymerase, domain 2"/>
    <property type="match status" value="1"/>
</dbReference>
<dbReference type="AlphaFoldDB" id="A0A1Y4DLJ9"/>
<dbReference type="SUPFAM" id="SSF81271">
    <property type="entry name" value="TGS-like"/>
    <property type="match status" value="1"/>
</dbReference>
<dbReference type="Pfam" id="PF13328">
    <property type="entry name" value="HD_4"/>
    <property type="match status" value="1"/>
</dbReference>
<dbReference type="InterPro" id="IPR012676">
    <property type="entry name" value="TGS-like"/>
</dbReference>
<dbReference type="Proteomes" id="UP000196368">
    <property type="component" value="Unassembled WGS sequence"/>
</dbReference>
<gene>
    <name evidence="5" type="ORF">B5F75_06600</name>
</gene>
<sequence length="488" mass="56431">MSNPMQDAPDLSALLRKFKEYNPNQDTSLIEKAYHFAEKAHEGQKRESGEPYFTHCCHVANILMDFNLDADTICAGLLHDTVEDTPVTLEDLRREFNKEIAHMVQGVTKISDLKFSSTDEETVENWRKMLIAVAEDVRVILIKLADRTHNMRTMDVMPPDRQKFKAYETISLYAPLAQRLGMFTIKTDLEDLSFKYLHPQEYASIKNQVEARTADRQAALDAFKKQLEPALQAEHMDFRILARAKNYYSIYRKMQKHHCSFAEIQDSLGVRIITKTVQDCYRALGLVHSVFKPIAGTFTDYIATPKANMYQSIHTTVLAPTGDIIEIQIRTEDMHRTCEYGIAAHWRYKMGNVKPDKNFDEKINWIRRWIEWQQDLTAPREFLEGFKTDVNLQQIFVFTPRADVKSLPEGSTPIDFAYAIHTDIGDHYVGAKVNNRMVRMDYAFKTGDVCEIITRKNGEPKRDWLEFAKTAGARSHIKRYLRSKGVEL</sequence>
<dbReference type="SUPFAM" id="SSF109604">
    <property type="entry name" value="HD-domain/PDEase-like"/>
    <property type="match status" value="1"/>
</dbReference>
<evidence type="ECO:0000313" key="5">
    <source>
        <dbReference type="EMBL" id="OUO56281.1"/>
    </source>
</evidence>
<dbReference type="InterPro" id="IPR003607">
    <property type="entry name" value="HD/PDEase_dom"/>
</dbReference>
<dbReference type="GO" id="GO:0005886">
    <property type="term" value="C:plasma membrane"/>
    <property type="evidence" value="ECO:0007669"/>
    <property type="project" value="TreeGrafter"/>
</dbReference>
<accession>A0A1Y4DLJ9</accession>
<dbReference type="Pfam" id="PF02824">
    <property type="entry name" value="TGS"/>
    <property type="match status" value="1"/>
</dbReference>
<reference evidence="6" key="1">
    <citation type="submission" date="2017-04" db="EMBL/GenBank/DDBJ databases">
        <title>Function of individual gut microbiota members based on whole genome sequencing of pure cultures obtained from chicken caecum.</title>
        <authorList>
            <person name="Medvecky M."/>
            <person name="Cejkova D."/>
            <person name="Polansky O."/>
            <person name="Karasova D."/>
            <person name="Kubasova T."/>
            <person name="Cizek A."/>
            <person name="Rychlik I."/>
        </authorList>
    </citation>
    <scope>NUCLEOTIDE SEQUENCE [LARGE SCALE GENOMIC DNA]</scope>
    <source>
        <strain evidence="6">An273</strain>
    </source>
</reference>
<dbReference type="SMART" id="SM00471">
    <property type="entry name" value="HDc"/>
    <property type="match status" value="1"/>
</dbReference>
<keyword evidence="6" id="KW-1185">Reference proteome</keyword>
<evidence type="ECO:0000259" key="4">
    <source>
        <dbReference type="PROSITE" id="PS51880"/>
    </source>
</evidence>
<dbReference type="EMBL" id="NFJD01000004">
    <property type="protein sequence ID" value="OUO56281.1"/>
    <property type="molecule type" value="Genomic_DNA"/>
</dbReference>
<evidence type="ECO:0000256" key="1">
    <source>
        <dbReference type="ARBA" id="ARBA00025704"/>
    </source>
</evidence>
<dbReference type="InterPro" id="IPR043519">
    <property type="entry name" value="NT_sf"/>
</dbReference>
<feature type="domain" description="HD" evidence="3">
    <location>
        <begin position="52"/>
        <end position="151"/>
    </location>
</feature>
<comment type="function">
    <text evidence="2">In eubacteria ppGpp (guanosine 3'-diphosphate 5'-diphosphate) is a mediator of the stringent response that coordinates a variety of cellular activities in response to changes in nutritional abundance.</text>
</comment>
<dbReference type="InterPro" id="IPR012675">
    <property type="entry name" value="Beta-grasp_dom_sf"/>
</dbReference>